<proteinExistence type="predicted"/>
<keyword evidence="1" id="KW-0472">Membrane</keyword>
<dbReference type="RefSeq" id="WP_141814720.1">
    <property type="nucleotide sequence ID" value="NZ_VFPL01000001.1"/>
</dbReference>
<reference evidence="2 3" key="1">
    <citation type="submission" date="2019-09" db="EMBL/GenBank/DDBJ databases">
        <title>Pararcticibacter amylolyticus gen. nov., sp. nov., isolated from a rottenly hemp rope, and reclassification of Pedobacter tournemirensis as Pararcticibacter tournemirensis comb. nov.</title>
        <authorList>
            <person name="Cai Y."/>
        </authorList>
    </citation>
    <scope>NUCLEOTIDE SEQUENCE [LARGE SCALE GENOMIC DNA]</scope>
    <source>
        <strain evidence="2 3">TF5-37.2-LB10</strain>
    </source>
</reference>
<accession>A0A5M9HFQ6</accession>
<dbReference type="EMBL" id="VWNE01000005">
    <property type="protein sequence ID" value="KAA8485403.1"/>
    <property type="molecule type" value="Genomic_DNA"/>
</dbReference>
<keyword evidence="3" id="KW-1185">Reference proteome</keyword>
<protein>
    <recommendedName>
        <fullName evidence="4">Acyl carrier protein</fullName>
    </recommendedName>
</protein>
<gene>
    <name evidence="2" type="ORF">F1649_04610</name>
</gene>
<evidence type="ECO:0000313" key="2">
    <source>
        <dbReference type="EMBL" id="KAA8485403.1"/>
    </source>
</evidence>
<keyword evidence="1" id="KW-0812">Transmembrane</keyword>
<dbReference type="OrthoDB" id="668798at2"/>
<keyword evidence="1" id="KW-1133">Transmembrane helix</keyword>
<dbReference type="Proteomes" id="UP000322918">
    <property type="component" value="Unassembled WGS sequence"/>
</dbReference>
<sequence length="197" mass="22427">MTVKLKDISSEDIGDVLLKAEKSFGFKFSDDELKDVKTFGELCDIITHKTQGVNSDDCTTQQAFYKLRGAIGTALQIDKKELTVDMKLEDLFPRKHRRRQIREVELILGFQVKVLQPKQLLVTLLIVFLCASLIGLFFDWQAALAGLLLSIAGFRISERFGKEFSLETIGQLTEKIARENYKKVRRNAETINRVEGI</sequence>
<feature type="transmembrane region" description="Helical" evidence="1">
    <location>
        <begin position="120"/>
        <end position="138"/>
    </location>
</feature>
<name>A0A5M9HFQ6_9SPHI</name>
<organism evidence="2 3">
    <name type="scientific">Arcticibacter tournemirensis</name>
    <dbReference type="NCBI Taxonomy" id="699437"/>
    <lineage>
        <taxon>Bacteria</taxon>
        <taxon>Pseudomonadati</taxon>
        <taxon>Bacteroidota</taxon>
        <taxon>Sphingobacteriia</taxon>
        <taxon>Sphingobacteriales</taxon>
        <taxon>Sphingobacteriaceae</taxon>
        <taxon>Arcticibacter</taxon>
    </lineage>
</organism>
<evidence type="ECO:0008006" key="4">
    <source>
        <dbReference type="Google" id="ProtNLM"/>
    </source>
</evidence>
<dbReference type="Gene3D" id="1.10.1200.10">
    <property type="entry name" value="ACP-like"/>
    <property type="match status" value="1"/>
</dbReference>
<evidence type="ECO:0000256" key="1">
    <source>
        <dbReference type="SAM" id="Phobius"/>
    </source>
</evidence>
<comment type="caution">
    <text evidence="2">The sequence shown here is derived from an EMBL/GenBank/DDBJ whole genome shotgun (WGS) entry which is preliminary data.</text>
</comment>
<evidence type="ECO:0000313" key="3">
    <source>
        <dbReference type="Proteomes" id="UP000322918"/>
    </source>
</evidence>
<dbReference type="InterPro" id="IPR036736">
    <property type="entry name" value="ACP-like_sf"/>
</dbReference>
<dbReference type="AlphaFoldDB" id="A0A5M9HFQ6"/>